<feature type="transmembrane region" description="Helical" evidence="7">
    <location>
        <begin position="410"/>
        <end position="432"/>
    </location>
</feature>
<evidence type="ECO:0000313" key="9">
    <source>
        <dbReference type="EMBL" id="KAH0913712.1"/>
    </source>
</evidence>
<feature type="transmembrane region" description="Helical" evidence="7">
    <location>
        <begin position="300"/>
        <end position="329"/>
    </location>
</feature>
<evidence type="ECO:0000256" key="3">
    <source>
        <dbReference type="ARBA" id="ARBA00022692"/>
    </source>
</evidence>
<comment type="similarity">
    <text evidence="2">Belongs to the drug/metabolite transporter (DMT) superfamily. Plant drug/metabolite exporter (P-DME) (TC 2.A.7.4) family.</text>
</comment>
<feature type="transmembrane region" description="Helical" evidence="7">
    <location>
        <begin position="520"/>
        <end position="540"/>
    </location>
</feature>
<name>A0ABQ8C9G2_BRANA</name>
<evidence type="ECO:0000256" key="4">
    <source>
        <dbReference type="ARBA" id="ARBA00022989"/>
    </source>
</evidence>
<evidence type="ECO:0000256" key="6">
    <source>
        <dbReference type="SAM" id="MobiDB-lite"/>
    </source>
</evidence>
<feature type="transmembrane region" description="Helical" evidence="7">
    <location>
        <begin position="552"/>
        <end position="574"/>
    </location>
</feature>
<comment type="caution">
    <text evidence="9">The sequence shown here is derived from an EMBL/GenBank/DDBJ whole genome shotgun (WGS) entry which is preliminary data.</text>
</comment>
<keyword evidence="3 7" id="KW-0812">Transmembrane</keyword>
<keyword evidence="4 7" id="KW-1133">Transmembrane helix</keyword>
<feature type="transmembrane region" description="Helical" evidence="7">
    <location>
        <begin position="642"/>
        <end position="660"/>
    </location>
</feature>
<feature type="transmembrane region" description="Helical" evidence="7">
    <location>
        <begin position="49"/>
        <end position="67"/>
    </location>
</feature>
<feature type="domain" description="EamA" evidence="8">
    <location>
        <begin position="522"/>
        <end position="660"/>
    </location>
</feature>
<evidence type="ECO:0000256" key="1">
    <source>
        <dbReference type="ARBA" id="ARBA00004141"/>
    </source>
</evidence>
<feature type="transmembrane region" description="Helical" evidence="7">
    <location>
        <begin position="221"/>
        <end position="241"/>
    </location>
</feature>
<feature type="transmembrane region" description="Helical" evidence="7">
    <location>
        <begin position="112"/>
        <end position="130"/>
    </location>
</feature>
<feature type="transmembrane region" description="Helical" evidence="7">
    <location>
        <begin position="474"/>
        <end position="492"/>
    </location>
</feature>
<keyword evidence="10" id="KW-1185">Reference proteome</keyword>
<gene>
    <name evidence="9" type="ORF">HID58_037033</name>
</gene>
<accession>A0ABQ8C9G2</accession>
<feature type="transmembrane region" description="Helical" evidence="7">
    <location>
        <begin position="79"/>
        <end position="100"/>
    </location>
</feature>
<dbReference type="InterPro" id="IPR037185">
    <property type="entry name" value="EmrE-like"/>
</dbReference>
<feature type="transmembrane region" description="Helical" evidence="7">
    <location>
        <begin position="615"/>
        <end position="636"/>
    </location>
</feature>
<feature type="transmembrane region" description="Helical" evidence="7">
    <location>
        <begin position="438"/>
        <end position="462"/>
    </location>
</feature>
<feature type="domain" description="EamA" evidence="8">
    <location>
        <begin position="373"/>
        <end position="489"/>
    </location>
</feature>
<feature type="transmembrane region" description="Helical" evidence="7">
    <location>
        <begin position="189"/>
        <end position="209"/>
    </location>
</feature>
<dbReference type="Proteomes" id="UP000824890">
    <property type="component" value="Unassembled WGS sequence"/>
</dbReference>
<evidence type="ECO:0000256" key="2">
    <source>
        <dbReference type="ARBA" id="ARBA00007635"/>
    </source>
</evidence>
<reference evidence="9 10" key="1">
    <citation type="submission" date="2021-05" db="EMBL/GenBank/DDBJ databases">
        <title>Genome Assembly of Synthetic Allotetraploid Brassica napus Reveals Homoeologous Exchanges between Subgenomes.</title>
        <authorList>
            <person name="Davis J.T."/>
        </authorList>
    </citation>
    <scope>NUCLEOTIDE SEQUENCE [LARGE SCALE GENOMIC DNA]</scope>
    <source>
        <strain evidence="10">cv. Da-Ae</strain>
        <tissue evidence="9">Seedling</tissue>
    </source>
</reference>
<feature type="domain" description="EamA" evidence="8">
    <location>
        <begin position="191"/>
        <end position="329"/>
    </location>
</feature>
<comment type="subcellular location">
    <subcellularLocation>
        <location evidence="1">Membrane</location>
        <topology evidence="1">Multi-pass membrane protein</topology>
    </subcellularLocation>
</comment>
<evidence type="ECO:0000313" key="10">
    <source>
        <dbReference type="Proteomes" id="UP000824890"/>
    </source>
</evidence>
<dbReference type="InterPro" id="IPR000620">
    <property type="entry name" value="EamA_dom"/>
</dbReference>
<evidence type="ECO:0000259" key="8">
    <source>
        <dbReference type="Pfam" id="PF00892"/>
    </source>
</evidence>
<organism evidence="9 10">
    <name type="scientific">Brassica napus</name>
    <name type="common">Rape</name>
    <dbReference type="NCBI Taxonomy" id="3708"/>
    <lineage>
        <taxon>Eukaryota</taxon>
        <taxon>Viridiplantae</taxon>
        <taxon>Streptophyta</taxon>
        <taxon>Embryophyta</taxon>
        <taxon>Tracheophyta</taxon>
        <taxon>Spermatophyta</taxon>
        <taxon>Magnoliopsida</taxon>
        <taxon>eudicotyledons</taxon>
        <taxon>Gunneridae</taxon>
        <taxon>Pentapetalae</taxon>
        <taxon>rosids</taxon>
        <taxon>malvids</taxon>
        <taxon>Brassicales</taxon>
        <taxon>Brassicaceae</taxon>
        <taxon>Brassiceae</taxon>
        <taxon>Brassica</taxon>
    </lineage>
</organism>
<sequence>MNVVGGERSSIVDKWAPAMAVVVANTVTGSVNALVKKALDGGVNHMVIGAYRLAISAFILAPLAYFLERKTRPKITLRLLIDHFISGLIGASLVQFFFMLGLSYTSATVSGAFLSMMPAITFALSLILRMESVRDLKSETGMLKVMGTFICVSGALLLTFYKGPQISHFHSHPEALQNNNNHQSKTNNWLLGCLYAAIGASFFSMWMLFQGTLNIKYPCKYTSICLMSVFGSFQCALLSLYKRRTVNDWVIDDRFVIFVIAYAGIVGQAMSTVATTWSIKKLGAVFASTFSPIMLISATLFDFLILHTPLCLGSIIGSVVVVTGLYVYLWGKNKEMKAGATMSPPIQSEDKYNTNDNNTNNNGSRLSKALDVGVNHMVIGAYRMAISAFILVPFAYILDRKTRPKLTFRLFIDHFFSGLLGASLMQFFFLLGLSYTSATVSCALVSMLPAVTFALALVFRIEKVKNLKTKGGKLKVLGTLICISGALFLTFYKGPQISNPHSHREALHHNNNDQDKTNNWLLGCLYLTIGTTLLSLWMLFQGTLSIKYPCKYSSTCLMSVFAAFQCALLSLYKGRNVKDWVIDDRFVIIVVVYAGVVGQAMSTVATIWGIKKLGAVFASTFTPIGLISATLFDFLILHTPLYLGSVIGSVVAVMGLYVFLWGKNNETETSTTLPPQMDNEEQNTNISNNSSNIVFEAVESCKDAVMMDTNTSGDELLLTKARKPYTITKQRERWTKDEHDRTYWDKDCCSDQKHLWFNSSVDFFLVPTPVTCLALPTVAVPTPPMDKNDYELRTA</sequence>
<keyword evidence="5 7" id="KW-0472">Membrane</keyword>
<evidence type="ECO:0000256" key="7">
    <source>
        <dbReference type="SAM" id="Phobius"/>
    </source>
</evidence>
<dbReference type="Pfam" id="PF00892">
    <property type="entry name" value="EamA"/>
    <property type="match status" value="4"/>
</dbReference>
<feature type="region of interest" description="Disordered" evidence="6">
    <location>
        <begin position="339"/>
        <end position="363"/>
    </location>
</feature>
<feature type="transmembrane region" description="Helical" evidence="7">
    <location>
        <begin position="586"/>
        <end position="608"/>
    </location>
</feature>
<dbReference type="SUPFAM" id="SSF103481">
    <property type="entry name" value="Multidrug resistance efflux transporter EmrE"/>
    <property type="match status" value="4"/>
</dbReference>
<dbReference type="EMBL" id="JAGKQM010000009">
    <property type="protein sequence ID" value="KAH0913712.1"/>
    <property type="molecule type" value="Genomic_DNA"/>
</dbReference>
<dbReference type="InterPro" id="IPR030184">
    <property type="entry name" value="WAT1-related"/>
</dbReference>
<proteinExistence type="inferred from homology"/>
<dbReference type="PANTHER" id="PTHR31218">
    <property type="entry name" value="WAT1-RELATED PROTEIN"/>
    <property type="match status" value="1"/>
</dbReference>
<feature type="domain" description="EamA" evidence="8">
    <location>
        <begin position="19"/>
        <end position="159"/>
    </location>
</feature>
<protein>
    <recommendedName>
        <fullName evidence="8">EamA domain-containing protein</fullName>
    </recommendedName>
</protein>
<feature type="transmembrane region" description="Helical" evidence="7">
    <location>
        <begin position="380"/>
        <end position="398"/>
    </location>
</feature>
<evidence type="ECO:0000256" key="5">
    <source>
        <dbReference type="ARBA" id="ARBA00023136"/>
    </source>
</evidence>
<feature type="transmembrane region" description="Helical" evidence="7">
    <location>
        <begin position="256"/>
        <end position="279"/>
    </location>
</feature>